<dbReference type="Gene3D" id="3.90.1150.140">
    <property type="match status" value="1"/>
</dbReference>
<reference evidence="3 4" key="1">
    <citation type="submission" date="2019-11" db="EMBL/GenBank/DDBJ databases">
        <title>Maribacter lutea sp. nov., a marine bacterium isolated from intertidal sand.</title>
        <authorList>
            <person name="Liu A."/>
        </authorList>
    </citation>
    <scope>NUCLEOTIDE SEQUENCE [LARGE SCALE GENOMIC DNA]</scope>
    <source>
        <strain evidence="3 4">RZ05</strain>
    </source>
</reference>
<proteinExistence type="predicted"/>
<evidence type="ECO:0000259" key="1">
    <source>
        <dbReference type="Pfam" id="PF07075"/>
    </source>
</evidence>
<dbReference type="PANTHER" id="PTHR42915:SF1">
    <property type="entry name" value="PEPTIDOGLYCAN BETA-N-ACETYLMURAMIDASE NAMZ"/>
    <property type="match status" value="1"/>
</dbReference>
<accession>A0A6I2MQA2</accession>
<dbReference type="Gene3D" id="3.40.50.12170">
    <property type="entry name" value="Uncharacterised protein PF07075, DUF1343"/>
    <property type="match status" value="1"/>
</dbReference>
<organism evidence="3 4">
    <name type="scientific">Maribacter luteus</name>
    <dbReference type="NCBI Taxonomy" id="2594478"/>
    <lineage>
        <taxon>Bacteria</taxon>
        <taxon>Pseudomonadati</taxon>
        <taxon>Bacteroidota</taxon>
        <taxon>Flavobacteriia</taxon>
        <taxon>Flavobacteriales</taxon>
        <taxon>Flavobacteriaceae</taxon>
        <taxon>Maribacter</taxon>
    </lineage>
</organism>
<dbReference type="PIRSF" id="PIRSF016719">
    <property type="entry name" value="UCP016719"/>
    <property type="match status" value="1"/>
</dbReference>
<dbReference type="OrthoDB" id="9801061at2"/>
<evidence type="ECO:0000313" key="4">
    <source>
        <dbReference type="Proteomes" id="UP000443153"/>
    </source>
</evidence>
<dbReference type="InterPro" id="IPR008302">
    <property type="entry name" value="NamZ"/>
</dbReference>
<comment type="caution">
    <text evidence="3">The sequence shown here is derived from an EMBL/GenBank/DDBJ whole genome shotgun (WGS) entry which is preliminary data.</text>
</comment>
<keyword evidence="4" id="KW-1185">Reference proteome</keyword>
<dbReference type="Proteomes" id="UP000443153">
    <property type="component" value="Unassembled WGS sequence"/>
</dbReference>
<evidence type="ECO:0000313" key="3">
    <source>
        <dbReference type="EMBL" id="MRX64999.1"/>
    </source>
</evidence>
<dbReference type="Pfam" id="PF07075">
    <property type="entry name" value="NamZ_N"/>
    <property type="match status" value="1"/>
</dbReference>
<feature type="domain" description="Peptidoglycan beta-N-acetylmuramidase NamZ N-terminal" evidence="1">
    <location>
        <begin position="25"/>
        <end position="227"/>
    </location>
</feature>
<dbReference type="RefSeq" id="WP_154367412.1">
    <property type="nucleotide sequence ID" value="NZ_WKJH01000021.1"/>
</dbReference>
<evidence type="ECO:0000259" key="2">
    <source>
        <dbReference type="Pfam" id="PF20732"/>
    </source>
</evidence>
<protein>
    <submittedName>
        <fullName evidence="3">DUF1343 domain-containing protein</fullName>
    </submittedName>
</protein>
<dbReference type="InterPro" id="IPR048502">
    <property type="entry name" value="NamZ_N"/>
</dbReference>
<gene>
    <name evidence="3" type="ORF">GJ691_12600</name>
</gene>
<dbReference type="AlphaFoldDB" id="A0A6I2MQA2"/>
<dbReference type="PANTHER" id="PTHR42915">
    <property type="entry name" value="HYPOTHETICAL 460 KDA PROTEIN IN FEUA-SIGW INTERGENIC REGION [PRECURSOR]"/>
    <property type="match status" value="1"/>
</dbReference>
<feature type="domain" description="Peptidoglycan beta-N-acetylmuramidase NamZ C-terminal" evidence="2">
    <location>
        <begin position="233"/>
        <end position="376"/>
    </location>
</feature>
<dbReference type="InterPro" id="IPR048503">
    <property type="entry name" value="NamZ_C"/>
</dbReference>
<dbReference type="Pfam" id="PF20732">
    <property type="entry name" value="NamZ_C"/>
    <property type="match status" value="1"/>
</dbReference>
<dbReference type="GO" id="GO:0033922">
    <property type="term" value="F:peptidoglycan beta-N-acetylmuramidase activity"/>
    <property type="evidence" value="ECO:0007669"/>
    <property type="project" value="InterPro"/>
</dbReference>
<dbReference type="EMBL" id="WKJH01000021">
    <property type="protein sequence ID" value="MRX64999.1"/>
    <property type="molecule type" value="Genomic_DNA"/>
</dbReference>
<sequence>MVKVATGLDVLCNDFHLQKEFKGNVALLCHNASVDKGFVPAAVRFKELFGSRFIKLFGPQHGFSTDAQDNMIETDHYVHPHFKFPVYSLYSETRVPTDEMLNGIDHFFVDLQDVGCRMYTYIYSLTLLLEKCIDKDIEVIVLDRPNPLNGITLEGNVLDPKYASFIGRHPIPVRHGMTIGEVGLMHQKYWADKPMNYRVIKMRNWERNMYFEDTGLSWLLPSPNLSRYESAMTFPGIVLFEGTQLSEGRGTTQSLELVGHPSIEPFGWYDRHLKQALEKSGLKGVAIRPITFLPTFNKHADSVCGGFQIHVTDRNVFQPWRVGQWLLRELYHLMEGDFKWLQPPYEYDYTNMPIDIINGTDRLRCWVEQKGSLQMLGSLENYSDYEPKFRAIQIYWS</sequence>
<name>A0A6I2MQA2_9FLAO</name>